<proteinExistence type="predicted"/>
<sequence length="292" mass="32050">MAACSQMSWLDPALFSDEDASPASTPQREASPPISANEPKNLAAPAVLAQLTIDDIKRLPDVLFCDIVRVGPSSNNQVARIYMLPEHLPCPWPPKGPFAPVTHEDLQVVDLPIDCDHLVDVAADSFERVDVYAVASASESDDAVGVATEFKWRAFEPQTRPFGAKPLCTTVDVAVAAQSGEEDKGNGGVAAAIPVLSTPKATKRKRSSRDVGTDGEAKRLKRTYIKGRDEKGEYTECTTCGERLRTKEERRHSGRCGGRLSKCERCGERISRGDNYMIRRHQRSQQCQYAYA</sequence>
<name>A0A9P6DA25_PLEER</name>
<dbReference type="AlphaFoldDB" id="A0A9P6DA25"/>
<dbReference type="Proteomes" id="UP000807025">
    <property type="component" value="Unassembled WGS sequence"/>
</dbReference>
<dbReference type="EMBL" id="MU154723">
    <property type="protein sequence ID" value="KAF9488245.1"/>
    <property type="molecule type" value="Genomic_DNA"/>
</dbReference>
<feature type="region of interest" description="Disordered" evidence="1">
    <location>
        <begin position="198"/>
        <end position="224"/>
    </location>
</feature>
<keyword evidence="3" id="KW-1185">Reference proteome</keyword>
<organism evidence="2 3">
    <name type="scientific">Pleurotus eryngii</name>
    <name type="common">Boletus of the steppes</name>
    <dbReference type="NCBI Taxonomy" id="5323"/>
    <lineage>
        <taxon>Eukaryota</taxon>
        <taxon>Fungi</taxon>
        <taxon>Dikarya</taxon>
        <taxon>Basidiomycota</taxon>
        <taxon>Agaricomycotina</taxon>
        <taxon>Agaricomycetes</taxon>
        <taxon>Agaricomycetidae</taxon>
        <taxon>Agaricales</taxon>
        <taxon>Pleurotineae</taxon>
        <taxon>Pleurotaceae</taxon>
        <taxon>Pleurotus</taxon>
    </lineage>
</organism>
<evidence type="ECO:0000256" key="1">
    <source>
        <dbReference type="SAM" id="MobiDB-lite"/>
    </source>
</evidence>
<protein>
    <submittedName>
        <fullName evidence="2">Uncharacterized protein</fullName>
    </submittedName>
</protein>
<accession>A0A9P6DA25</accession>
<feature type="region of interest" description="Disordered" evidence="1">
    <location>
        <begin position="15"/>
        <end position="39"/>
    </location>
</feature>
<feature type="compositionally biased region" description="Basic and acidic residues" evidence="1">
    <location>
        <begin position="208"/>
        <end position="218"/>
    </location>
</feature>
<evidence type="ECO:0000313" key="3">
    <source>
        <dbReference type="Proteomes" id="UP000807025"/>
    </source>
</evidence>
<reference evidence="2" key="1">
    <citation type="submission" date="2020-11" db="EMBL/GenBank/DDBJ databases">
        <authorList>
            <consortium name="DOE Joint Genome Institute"/>
            <person name="Ahrendt S."/>
            <person name="Riley R."/>
            <person name="Andreopoulos W."/>
            <person name="Labutti K."/>
            <person name="Pangilinan J."/>
            <person name="Ruiz-Duenas F.J."/>
            <person name="Barrasa J.M."/>
            <person name="Sanchez-Garcia M."/>
            <person name="Camarero S."/>
            <person name="Miyauchi S."/>
            <person name="Serrano A."/>
            <person name="Linde D."/>
            <person name="Babiker R."/>
            <person name="Drula E."/>
            <person name="Ayuso-Fernandez I."/>
            <person name="Pacheco R."/>
            <person name="Padilla G."/>
            <person name="Ferreira P."/>
            <person name="Barriuso J."/>
            <person name="Kellner H."/>
            <person name="Castanera R."/>
            <person name="Alfaro M."/>
            <person name="Ramirez L."/>
            <person name="Pisabarro A.G."/>
            <person name="Kuo A."/>
            <person name="Tritt A."/>
            <person name="Lipzen A."/>
            <person name="He G."/>
            <person name="Yan M."/>
            <person name="Ng V."/>
            <person name="Cullen D."/>
            <person name="Martin F."/>
            <person name="Rosso M.-N."/>
            <person name="Henrissat B."/>
            <person name="Hibbett D."/>
            <person name="Martinez A.T."/>
            <person name="Grigoriev I.V."/>
        </authorList>
    </citation>
    <scope>NUCLEOTIDE SEQUENCE</scope>
    <source>
        <strain evidence="2">ATCC 90797</strain>
    </source>
</reference>
<evidence type="ECO:0000313" key="2">
    <source>
        <dbReference type="EMBL" id="KAF9488245.1"/>
    </source>
</evidence>
<dbReference type="OrthoDB" id="10411170at2759"/>
<comment type="caution">
    <text evidence="2">The sequence shown here is derived from an EMBL/GenBank/DDBJ whole genome shotgun (WGS) entry which is preliminary data.</text>
</comment>
<gene>
    <name evidence="2" type="ORF">BDN71DRAFT_1436267</name>
</gene>